<comment type="caution">
    <text evidence="2">The sequence shown here is derived from an EMBL/GenBank/DDBJ whole genome shotgun (WGS) entry which is preliminary data.</text>
</comment>
<dbReference type="Proteomes" id="UP000050342">
    <property type="component" value="Unassembled WGS sequence"/>
</dbReference>
<sequence>METMMLGVYKIPEITINSGIDWLGICGIVLTALIVVLGTWTTIKNFKNTTLSQEAVAEATSNRQFVHIKAENVAKNRQEWINGLRSEISNFISACFDVRSVYLNQSRPTGLVPELFEDFVTVENLERELKSKLIAAQGEARRCLSLIELYINPEEQASIDLVKTAQEIFHRAGDTSFNLTWECDDLVKIAQGILKCEWERVKQMV</sequence>
<evidence type="ECO:0000313" key="3">
    <source>
        <dbReference type="Proteomes" id="UP000050342"/>
    </source>
</evidence>
<keyword evidence="1" id="KW-1133">Transmembrane helix</keyword>
<protein>
    <submittedName>
        <fullName evidence="2">Uncharacterized protein</fullName>
    </submittedName>
</protein>
<dbReference type="AlphaFoldDB" id="A0A0N8VSA2"/>
<keyword evidence="1" id="KW-0812">Transmembrane</keyword>
<accession>A0A0N8VSA2</accession>
<gene>
    <name evidence="2" type="ORF">AQS70_03400</name>
</gene>
<evidence type="ECO:0000256" key="1">
    <source>
        <dbReference type="SAM" id="Phobius"/>
    </source>
</evidence>
<reference evidence="2 3" key="1">
    <citation type="submission" date="2015-10" db="EMBL/GenBank/DDBJ databases">
        <title>Pseudomonas helleri sp. nov. and Pseudomonas weihenstephanensis sp. nov., isolated from raw cows milk.</title>
        <authorList>
            <person name="Von Neubeck M."/>
            <person name="Huptas C."/>
            <person name="Wenning M."/>
            <person name="Scherer S."/>
        </authorList>
    </citation>
    <scope>NUCLEOTIDE SEQUENCE [LARGE SCALE GENOMIC DNA]</scope>
    <source>
        <strain evidence="2 3">BSTT44</strain>
    </source>
</reference>
<dbReference type="EMBL" id="LLWH01000187">
    <property type="protein sequence ID" value="KQB52756.1"/>
    <property type="molecule type" value="Genomic_DNA"/>
</dbReference>
<proteinExistence type="predicted"/>
<keyword evidence="3" id="KW-1185">Reference proteome</keyword>
<feature type="transmembrane region" description="Helical" evidence="1">
    <location>
        <begin position="20"/>
        <end position="43"/>
    </location>
</feature>
<keyword evidence="1" id="KW-0472">Membrane</keyword>
<name>A0A0N8VSA2_9PSED</name>
<organism evidence="2 3">
    <name type="scientific">Pseudomonas endophytica</name>
    <dbReference type="NCBI Taxonomy" id="1563157"/>
    <lineage>
        <taxon>Bacteria</taxon>
        <taxon>Pseudomonadati</taxon>
        <taxon>Pseudomonadota</taxon>
        <taxon>Gammaproteobacteria</taxon>
        <taxon>Pseudomonadales</taxon>
        <taxon>Pseudomonadaceae</taxon>
        <taxon>Pseudomonas</taxon>
    </lineage>
</organism>
<evidence type="ECO:0000313" key="2">
    <source>
        <dbReference type="EMBL" id="KQB52756.1"/>
    </source>
</evidence>